<gene>
    <name evidence="1" type="ORF">ACFQAU_01220</name>
</gene>
<proteinExistence type="predicted"/>
<name>A0ABW1YUN4_9RHOB</name>
<dbReference type="RefSeq" id="WP_386279984.1">
    <property type="nucleotide sequence ID" value="NZ_JBHSWA010000001.1"/>
</dbReference>
<evidence type="ECO:0000313" key="1">
    <source>
        <dbReference type="EMBL" id="MFC6640566.1"/>
    </source>
</evidence>
<keyword evidence="2" id="KW-1185">Reference proteome</keyword>
<protein>
    <submittedName>
        <fullName evidence="1">Uncharacterized protein</fullName>
    </submittedName>
</protein>
<accession>A0ABW1YUN4</accession>
<sequence length="91" mass="10536">MVAEDQTPTGRFTTAAEVKPILNATRGNWIAVREYDGQDLVYVTHLWSWRCGLAAMAIAVNDAPMQNWPMPPVTRRCLRPMRFWMMIRSRI</sequence>
<dbReference type="EMBL" id="JBHSWA010000001">
    <property type="protein sequence ID" value="MFC6640566.1"/>
    <property type="molecule type" value="Genomic_DNA"/>
</dbReference>
<organism evidence="1 2">
    <name type="scientific">Sulfitobacter profundi</name>
    <dbReference type="NCBI Taxonomy" id="2679961"/>
    <lineage>
        <taxon>Bacteria</taxon>
        <taxon>Pseudomonadati</taxon>
        <taxon>Pseudomonadota</taxon>
        <taxon>Alphaproteobacteria</taxon>
        <taxon>Rhodobacterales</taxon>
        <taxon>Roseobacteraceae</taxon>
        <taxon>Sulfitobacter</taxon>
    </lineage>
</organism>
<comment type="caution">
    <text evidence="1">The sequence shown here is derived from an EMBL/GenBank/DDBJ whole genome shotgun (WGS) entry which is preliminary data.</text>
</comment>
<evidence type="ECO:0000313" key="2">
    <source>
        <dbReference type="Proteomes" id="UP001596403"/>
    </source>
</evidence>
<dbReference type="Proteomes" id="UP001596403">
    <property type="component" value="Unassembled WGS sequence"/>
</dbReference>
<reference evidence="2" key="1">
    <citation type="journal article" date="2019" name="Int. J. Syst. Evol. Microbiol.">
        <title>The Global Catalogue of Microorganisms (GCM) 10K type strain sequencing project: providing services to taxonomists for standard genome sequencing and annotation.</title>
        <authorList>
            <consortium name="The Broad Institute Genomics Platform"/>
            <consortium name="The Broad Institute Genome Sequencing Center for Infectious Disease"/>
            <person name="Wu L."/>
            <person name="Ma J."/>
        </authorList>
    </citation>
    <scope>NUCLEOTIDE SEQUENCE [LARGE SCALE GENOMIC DNA]</scope>
    <source>
        <strain evidence="2">NBRC 111368</strain>
    </source>
</reference>